<keyword evidence="1" id="KW-0328">Glycosyltransferase</keyword>
<comment type="caution">
    <text evidence="1">The sequence shown here is derived from an EMBL/GenBank/DDBJ whole genome shotgun (WGS) entry which is preliminary data.</text>
</comment>
<name>A0A644ZAR7_9ZZZZ</name>
<evidence type="ECO:0000313" key="1">
    <source>
        <dbReference type="EMBL" id="MPM37388.1"/>
    </source>
</evidence>
<keyword evidence="1" id="KW-0808">Transferase</keyword>
<proteinExistence type="predicted"/>
<keyword evidence="1" id="KW-0315">Glutamine amidotransferase</keyword>
<dbReference type="EMBL" id="VSSQ01007925">
    <property type="protein sequence ID" value="MPM37388.1"/>
    <property type="molecule type" value="Genomic_DNA"/>
</dbReference>
<dbReference type="GO" id="GO:0016757">
    <property type="term" value="F:glycosyltransferase activity"/>
    <property type="evidence" value="ECO:0007669"/>
    <property type="project" value="UniProtKB-KW"/>
</dbReference>
<sequence length="295" mass="33439">MNTYCLSAPLFGAFRLVVLALRQQSGVLRGENPTAKTNAASTTTALQLRNTLEGEYDMSKPIILYTCHWEETILYGKPFLGLTESYLDSIELCGGIPIMVPYCKDTDNLDRYIEMADGCVFTGGYDVDTEIYGEQPKYNTVVMTKPRDRHEEALYKKWMATGKPTLGICRGLQFINAMEGGTLHQDIPVERSTIHSSTEHYVCVEEGTIMEEIFGKVDLKVNSFHHQCIKRLADTLKVTAYSKDDYIIEGVEHKTKPIFAVQFHPERQCGTWCQDGLSHMEPLFNKFVEMCQSMK</sequence>
<dbReference type="Pfam" id="PF07722">
    <property type="entry name" value="Peptidase_C26"/>
    <property type="match status" value="1"/>
</dbReference>
<dbReference type="InterPro" id="IPR011697">
    <property type="entry name" value="Peptidase_C26"/>
</dbReference>
<dbReference type="PANTHER" id="PTHR43235:SF1">
    <property type="entry name" value="GLUTAMINE AMIDOTRANSFERASE PB2B2.05-RELATED"/>
    <property type="match status" value="1"/>
</dbReference>
<dbReference type="PROSITE" id="PS51273">
    <property type="entry name" value="GATASE_TYPE_1"/>
    <property type="match status" value="1"/>
</dbReference>
<dbReference type="InterPro" id="IPR044668">
    <property type="entry name" value="PuuD-like"/>
</dbReference>
<accession>A0A644ZAR7</accession>
<organism evidence="1">
    <name type="scientific">bioreactor metagenome</name>
    <dbReference type="NCBI Taxonomy" id="1076179"/>
    <lineage>
        <taxon>unclassified sequences</taxon>
        <taxon>metagenomes</taxon>
        <taxon>ecological metagenomes</taxon>
    </lineage>
</organism>
<dbReference type="AlphaFoldDB" id="A0A644ZAR7"/>
<dbReference type="InterPro" id="IPR029062">
    <property type="entry name" value="Class_I_gatase-like"/>
</dbReference>
<dbReference type="GO" id="GO:0033969">
    <property type="term" value="F:gamma-glutamyl-gamma-aminobutyrate hydrolase activity"/>
    <property type="evidence" value="ECO:0007669"/>
    <property type="project" value="TreeGrafter"/>
</dbReference>
<reference evidence="1" key="1">
    <citation type="submission" date="2019-08" db="EMBL/GenBank/DDBJ databases">
        <authorList>
            <person name="Kucharzyk K."/>
            <person name="Murdoch R.W."/>
            <person name="Higgins S."/>
            <person name="Loffler F."/>
        </authorList>
    </citation>
    <scope>NUCLEOTIDE SEQUENCE</scope>
</reference>
<dbReference type="GO" id="GO:0006598">
    <property type="term" value="P:polyamine catabolic process"/>
    <property type="evidence" value="ECO:0007669"/>
    <property type="project" value="TreeGrafter"/>
</dbReference>
<dbReference type="PANTHER" id="PTHR43235">
    <property type="entry name" value="GLUTAMINE AMIDOTRANSFERASE PB2B2.05-RELATED"/>
    <property type="match status" value="1"/>
</dbReference>
<gene>
    <name evidence="1" type="ORF">SDC9_84002</name>
</gene>
<dbReference type="CDD" id="cd01745">
    <property type="entry name" value="GATase1_2"/>
    <property type="match status" value="1"/>
</dbReference>
<protein>
    <submittedName>
        <fullName evidence="1">Putative glutamine amidotransferase</fullName>
        <ecNumber evidence="1">2.4.2.-</ecNumber>
    </submittedName>
</protein>
<dbReference type="Gene3D" id="3.40.50.880">
    <property type="match status" value="1"/>
</dbReference>
<dbReference type="EC" id="2.4.2.-" evidence="1"/>
<dbReference type="GO" id="GO:0005829">
    <property type="term" value="C:cytosol"/>
    <property type="evidence" value="ECO:0007669"/>
    <property type="project" value="TreeGrafter"/>
</dbReference>
<dbReference type="SUPFAM" id="SSF52317">
    <property type="entry name" value="Class I glutamine amidotransferase-like"/>
    <property type="match status" value="1"/>
</dbReference>